<accession>A0ABV1J940</accession>
<dbReference type="InterPro" id="IPR027477">
    <property type="entry name" value="Succ_DH/fumarate_Rdtase_cat_sf"/>
</dbReference>
<name>A0ABV1J940_9ACTN</name>
<dbReference type="Gene3D" id="3.90.700.10">
    <property type="entry name" value="Succinate dehydrogenase/fumarate reductase flavoprotein, catalytic domain"/>
    <property type="match status" value="1"/>
</dbReference>
<dbReference type="EMBL" id="JBBNOP010000001">
    <property type="protein sequence ID" value="MEQ3361582.1"/>
    <property type="molecule type" value="Genomic_DNA"/>
</dbReference>
<comment type="cofactor">
    <cofactor evidence="1">
        <name>FAD</name>
        <dbReference type="ChEBI" id="CHEBI:57692"/>
    </cofactor>
</comment>
<dbReference type="InterPro" id="IPR050315">
    <property type="entry name" value="FAD-oxidoreductase_2"/>
</dbReference>
<dbReference type="PANTHER" id="PTHR43400">
    <property type="entry name" value="FUMARATE REDUCTASE"/>
    <property type="match status" value="1"/>
</dbReference>
<gene>
    <name evidence="6" type="ORF">AAA083_01185</name>
</gene>
<evidence type="ECO:0000313" key="6">
    <source>
        <dbReference type="EMBL" id="MEQ3361582.1"/>
    </source>
</evidence>
<proteinExistence type="predicted"/>
<feature type="domain" description="FAD-dependent oxidoreductase 2 FAD-binding" evidence="5">
    <location>
        <begin position="67"/>
        <end position="509"/>
    </location>
</feature>
<dbReference type="InterPro" id="IPR036188">
    <property type="entry name" value="FAD/NAD-bd_sf"/>
</dbReference>
<evidence type="ECO:0000313" key="7">
    <source>
        <dbReference type="Proteomes" id="UP001487305"/>
    </source>
</evidence>
<protein>
    <submittedName>
        <fullName evidence="6">FAD-binding protein</fullName>
    </submittedName>
</protein>
<keyword evidence="7" id="KW-1185">Reference proteome</keyword>
<dbReference type="InterPro" id="IPR003953">
    <property type="entry name" value="FAD-dep_OxRdtase_2_FAD-bd"/>
</dbReference>
<dbReference type="Proteomes" id="UP001487305">
    <property type="component" value="Unassembled WGS sequence"/>
</dbReference>
<dbReference type="InterPro" id="IPR006311">
    <property type="entry name" value="TAT_signal"/>
</dbReference>
<dbReference type="PRINTS" id="PR00411">
    <property type="entry name" value="PNDRDTASEI"/>
</dbReference>
<evidence type="ECO:0000256" key="3">
    <source>
        <dbReference type="ARBA" id="ARBA00022827"/>
    </source>
</evidence>
<keyword evidence="2" id="KW-0285">Flavoprotein</keyword>
<comment type="caution">
    <text evidence="6">The sequence shown here is derived from an EMBL/GenBank/DDBJ whole genome shotgun (WGS) entry which is preliminary data.</text>
</comment>
<dbReference type="SUPFAM" id="SSF56425">
    <property type="entry name" value="Succinate dehydrogenase/fumarate reductase flavoprotein, catalytic domain"/>
    <property type="match status" value="1"/>
</dbReference>
<evidence type="ECO:0000259" key="5">
    <source>
        <dbReference type="Pfam" id="PF00890"/>
    </source>
</evidence>
<dbReference type="PROSITE" id="PS51318">
    <property type="entry name" value="TAT"/>
    <property type="match status" value="1"/>
</dbReference>
<keyword evidence="3" id="KW-0274">FAD</keyword>
<keyword evidence="4" id="KW-0560">Oxidoreductase</keyword>
<dbReference type="RefSeq" id="WP_102375488.1">
    <property type="nucleotide sequence ID" value="NZ_JBBNOP010000001.1"/>
</dbReference>
<dbReference type="PANTHER" id="PTHR43400:SF7">
    <property type="entry name" value="FAD-DEPENDENT OXIDOREDUCTASE 2 FAD BINDING DOMAIN-CONTAINING PROTEIN"/>
    <property type="match status" value="1"/>
</dbReference>
<evidence type="ECO:0000256" key="4">
    <source>
        <dbReference type="ARBA" id="ARBA00023002"/>
    </source>
</evidence>
<organism evidence="6 7">
    <name type="scientific">Raoultibacter massiliensis</name>
    <dbReference type="NCBI Taxonomy" id="1852371"/>
    <lineage>
        <taxon>Bacteria</taxon>
        <taxon>Bacillati</taxon>
        <taxon>Actinomycetota</taxon>
        <taxon>Coriobacteriia</taxon>
        <taxon>Eggerthellales</taxon>
        <taxon>Eggerthellaceae</taxon>
        <taxon>Raoultibacter</taxon>
    </lineage>
</organism>
<reference evidence="6 7" key="1">
    <citation type="submission" date="2024-04" db="EMBL/GenBank/DDBJ databases">
        <title>Human intestinal bacterial collection.</title>
        <authorList>
            <person name="Pauvert C."/>
            <person name="Hitch T.C.A."/>
            <person name="Clavel T."/>
        </authorList>
    </citation>
    <scope>NUCLEOTIDE SEQUENCE [LARGE SCALE GENOMIC DNA]</scope>
    <source>
        <strain evidence="6 7">CLA-KB-H42</strain>
    </source>
</reference>
<dbReference type="Gene3D" id="3.50.50.60">
    <property type="entry name" value="FAD/NAD(P)-binding domain"/>
    <property type="match status" value="2"/>
</dbReference>
<dbReference type="PROSITE" id="PS51257">
    <property type="entry name" value="PROKAR_LIPOPROTEIN"/>
    <property type="match status" value="1"/>
</dbReference>
<dbReference type="Pfam" id="PF00890">
    <property type="entry name" value="FAD_binding_2"/>
    <property type="match status" value="1"/>
</dbReference>
<sequence length="538" mass="57972">MEVTRRDLFKLGSIAAVGAIGGSALAGCAPQATSAEASNQSSANDQTPEFLRQPDPITEFSETKEFDVVVIGAGESGLAAVHTALEAGAKVACVQNIGTAQTTGNMGASVDTTKTDEAGVEACVAYLLEKNAYRSNRKLLEAWAKNSYEAITWWADTAARGGAESKPFDSSKEYNGYTFYLHANTYNHLEGAHNDAALAIAEKLASDGAEFFYNSPAVQFYKEGDRVAGAVCETEGGYTLFKASKGVILASGDCSGNEEMRNYYCPDLRGFKTMSTFRDGMGMCAGMWAGAQMTPINHSKMVHGGGALTRLQVPFLNLDIHGERFMNEVLSFAYLNNLMRDYLAEYDYQNSMAAKFFTVMPANWFETAQKWAEEDPSEVQLGVGNMTVPDESKFVSGNTLEELAANINAYMEKEEWGIDPIDEATIVASIEHYNEVCALGADTEFGKRAKYLVPIEEGPFYAVPRGANSVPAVLGGLIVDENQQCLDAERQPIEGLFAVGNASGQFYGGVDYPMDVEGLSVGRAITSGYVTGRHVASL</sequence>
<evidence type="ECO:0000256" key="1">
    <source>
        <dbReference type="ARBA" id="ARBA00001974"/>
    </source>
</evidence>
<dbReference type="SUPFAM" id="SSF51905">
    <property type="entry name" value="FAD/NAD(P)-binding domain"/>
    <property type="match status" value="1"/>
</dbReference>
<evidence type="ECO:0000256" key="2">
    <source>
        <dbReference type="ARBA" id="ARBA00022630"/>
    </source>
</evidence>